<protein>
    <recommendedName>
        <fullName evidence="3">DNA-binding protein</fullName>
    </recommendedName>
</protein>
<accession>A0ABP6RRW5</accession>
<sequence>MPDRRMPVGDVGWDDRGMGGLRSDPKLVTVLGRAFRCLVCDHGLFWSRQVKLSTTSASSFDLVWGNRSATGLICARCGYVHEFAGRERPALWSAKVGYPEGTES</sequence>
<comment type="caution">
    <text evidence="1">The sequence shown here is derived from an EMBL/GenBank/DDBJ whole genome shotgun (WGS) entry which is preliminary data.</text>
</comment>
<dbReference type="EMBL" id="BAAAYK010000038">
    <property type="protein sequence ID" value="GAA3359604.1"/>
    <property type="molecule type" value="Genomic_DNA"/>
</dbReference>
<gene>
    <name evidence="1" type="ORF">GCM10020366_36280</name>
</gene>
<evidence type="ECO:0000313" key="1">
    <source>
        <dbReference type="EMBL" id="GAA3359604.1"/>
    </source>
</evidence>
<reference evidence="2" key="1">
    <citation type="journal article" date="2019" name="Int. J. Syst. Evol. Microbiol.">
        <title>The Global Catalogue of Microorganisms (GCM) 10K type strain sequencing project: providing services to taxonomists for standard genome sequencing and annotation.</title>
        <authorList>
            <consortium name="The Broad Institute Genomics Platform"/>
            <consortium name="The Broad Institute Genome Sequencing Center for Infectious Disease"/>
            <person name="Wu L."/>
            <person name="Ma J."/>
        </authorList>
    </citation>
    <scope>NUCLEOTIDE SEQUENCE [LARGE SCALE GENOMIC DNA]</scope>
    <source>
        <strain evidence="2">JCM 9687</strain>
    </source>
</reference>
<keyword evidence="2" id="KW-1185">Reference proteome</keyword>
<dbReference type="Proteomes" id="UP001500483">
    <property type="component" value="Unassembled WGS sequence"/>
</dbReference>
<evidence type="ECO:0008006" key="3">
    <source>
        <dbReference type="Google" id="ProtNLM"/>
    </source>
</evidence>
<proteinExistence type="predicted"/>
<evidence type="ECO:0000313" key="2">
    <source>
        <dbReference type="Proteomes" id="UP001500483"/>
    </source>
</evidence>
<organism evidence="1 2">
    <name type="scientific">Saccharopolyspora gregorii</name>
    <dbReference type="NCBI Taxonomy" id="33914"/>
    <lineage>
        <taxon>Bacteria</taxon>
        <taxon>Bacillati</taxon>
        <taxon>Actinomycetota</taxon>
        <taxon>Actinomycetes</taxon>
        <taxon>Pseudonocardiales</taxon>
        <taxon>Pseudonocardiaceae</taxon>
        <taxon>Saccharopolyspora</taxon>
    </lineage>
</organism>
<name>A0ABP6RRW5_9PSEU</name>